<evidence type="ECO:0000313" key="2">
    <source>
        <dbReference type="EMBL" id="NKQ56147.1"/>
    </source>
</evidence>
<accession>A0ABX1J8P0</accession>
<dbReference type="Pfam" id="PF04909">
    <property type="entry name" value="Amidohydro_2"/>
    <property type="match status" value="1"/>
</dbReference>
<sequence>MLNEKFVIDSVVHAYNLDVSNYAVRPTADAISQMVYAVAGVNVPPDYAVAPERWIRDWDIDEVAGLLFRESATDFAVFHPTPIGAYHDGMTSVEKAAAIVRRWPSRFRTYATVDPLGGAAALAEFDRQVELLSPAGLKLYPSSWTRGYHEGWRMGDPEIAFPFFERARHHGVRTIAIHKAIPFGDVPMESYKVDDLDAAAAAFPDLNFEIVHGGVAFVEETAWLLARFPNVWVNLEGLSFILAAKPRTFASLMLGLCSVGGPPVLDRMVWATGAMGAHPRLLLDAFDRFQFPQDLLENSGGLFSSVPQITEETKANILGRNYARMAGLDLGKLAAGAAGDEFDGADVSVPAYSTTKVAVL</sequence>
<dbReference type="PANTHER" id="PTHR42889:SF1">
    <property type="entry name" value="BLR3681 PROTEIN"/>
    <property type="match status" value="1"/>
</dbReference>
<dbReference type="SUPFAM" id="SSF51556">
    <property type="entry name" value="Metallo-dependent hydrolases"/>
    <property type="match status" value="1"/>
</dbReference>
<gene>
    <name evidence="2" type="ORF">HFP15_25030</name>
</gene>
<name>A0ABX1J8P0_9PSEU</name>
<keyword evidence="3" id="KW-1185">Reference proteome</keyword>
<dbReference type="PANTHER" id="PTHR42889">
    <property type="entry name" value="BLR3681 PROTEIN"/>
    <property type="match status" value="1"/>
</dbReference>
<evidence type="ECO:0000313" key="3">
    <source>
        <dbReference type="Proteomes" id="UP000715441"/>
    </source>
</evidence>
<evidence type="ECO:0000259" key="1">
    <source>
        <dbReference type="Pfam" id="PF04909"/>
    </source>
</evidence>
<dbReference type="Proteomes" id="UP000715441">
    <property type="component" value="Unassembled WGS sequence"/>
</dbReference>
<feature type="domain" description="Amidohydrolase-related" evidence="1">
    <location>
        <begin position="94"/>
        <end position="325"/>
    </location>
</feature>
<organism evidence="2 3">
    <name type="scientific">Amycolatopsis acididurans</name>
    <dbReference type="NCBI Taxonomy" id="2724524"/>
    <lineage>
        <taxon>Bacteria</taxon>
        <taxon>Bacillati</taxon>
        <taxon>Actinomycetota</taxon>
        <taxon>Actinomycetes</taxon>
        <taxon>Pseudonocardiales</taxon>
        <taxon>Pseudonocardiaceae</taxon>
        <taxon>Amycolatopsis</taxon>
    </lineage>
</organism>
<dbReference type="RefSeq" id="WP_168519184.1">
    <property type="nucleotide sequence ID" value="NZ_JAAXLS010000020.1"/>
</dbReference>
<proteinExistence type="predicted"/>
<dbReference type="InterPro" id="IPR032466">
    <property type="entry name" value="Metal_Hydrolase"/>
</dbReference>
<dbReference type="InterPro" id="IPR006680">
    <property type="entry name" value="Amidohydro-rel"/>
</dbReference>
<protein>
    <submittedName>
        <fullName evidence="2">Amidohydrolase family protein</fullName>
    </submittedName>
</protein>
<dbReference type="Gene3D" id="3.20.20.140">
    <property type="entry name" value="Metal-dependent hydrolases"/>
    <property type="match status" value="1"/>
</dbReference>
<reference evidence="2 3" key="1">
    <citation type="submission" date="2020-04" db="EMBL/GenBank/DDBJ databases">
        <title>Novel species.</title>
        <authorList>
            <person name="Teo W.F.A."/>
            <person name="Lipun K."/>
            <person name="Srisuk N."/>
            <person name="Duangmal K."/>
        </authorList>
    </citation>
    <scope>NUCLEOTIDE SEQUENCE [LARGE SCALE GENOMIC DNA]</scope>
    <source>
        <strain evidence="2 3">K13G38</strain>
    </source>
</reference>
<comment type="caution">
    <text evidence="2">The sequence shown here is derived from an EMBL/GenBank/DDBJ whole genome shotgun (WGS) entry which is preliminary data.</text>
</comment>
<dbReference type="EMBL" id="JAAXLS010000020">
    <property type="protein sequence ID" value="NKQ56147.1"/>
    <property type="molecule type" value="Genomic_DNA"/>
</dbReference>